<dbReference type="EMBL" id="MN740283">
    <property type="protein sequence ID" value="QHT97735.1"/>
    <property type="molecule type" value="Genomic_DNA"/>
</dbReference>
<proteinExistence type="predicted"/>
<sequence>MIDSFHPLQETICKRVQVWARRGSKVELPVLYPYDFNIGKTFKVKRYRVKVEGIKYGGETLFQLKILTSHCRTISEPIYIPHIHKIEHRSLSTPNLDLYR</sequence>
<accession>A0A6C0IZ63</accession>
<protein>
    <submittedName>
        <fullName evidence="1">Uncharacterized protein</fullName>
    </submittedName>
</protein>
<dbReference type="AlphaFoldDB" id="A0A6C0IZ63"/>
<reference evidence="1" key="1">
    <citation type="journal article" date="2020" name="Nature">
        <title>Giant virus diversity and host interactions through global metagenomics.</title>
        <authorList>
            <person name="Schulz F."/>
            <person name="Roux S."/>
            <person name="Paez-Espino D."/>
            <person name="Jungbluth S."/>
            <person name="Walsh D.A."/>
            <person name="Denef V.J."/>
            <person name="McMahon K.D."/>
            <person name="Konstantinidis K.T."/>
            <person name="Eloe-Fadrosh E.A."/>
            <person name="Kyrpides N.C."/>
            <person name="Woyke T."/>
        </authorList>
    </citation>
    <scope>NUCLEOTIDE SEQUENCE</scope>
    <source>
        <strain evidence="1">GVMAG-M-3300025572-1</strain>
    </source>
</reference>
<evidence type="ECO:0000313" key="1">
    <source>
        <dbReference type="EMBL" id="QHT97735.1"/>
    </source>
</evidence>
<name>A0A6C0IZ63_9ZZZZ</name>
<organism evidence="1">
    <name type="scientific">viral metagenome</name>
    <dbReference type="NCBI Taxonomy" id="1070528"/>
    <lineage>
        <taxon>unclassified sequences</taxon>
        <taxon>metagenomes</taxon>
        <taxon>organismal metagenomes</taxon>
    </lineage>
</organism>